<dbReference type="InterPro" id="IPR013324">
    <property type="entry name" value="RNA_pol_sigma_r3/r4-like"/>
</dbReference>
<dbReference type="RefSeq" id="WP_102190343.1">
    <property type="nucleotide sequence ID" value="NZ_PNGT01000020.1"/>
</dbReference>
<evidence type="ECO:0000313" key="1">
    <source>
        <dbReference type="EMBL" id="PMC51613.1"/>
    </source>
</evidence>
<protein>
    <submittedName>
        <fullName evidence="1">Uncharacterized protein</fullName>
    </submittedName>
</protein>
<dbReference type="EMBL" id="PNGT01000020">
    <property type="protein sequence ID" value="PMC51613.1"/>
    <property type="molecule type" value="Genomic_DNA"/>
</dbReference>
<organism evidence="1 2">
    <name type="scientific">Gemella sanguinis</name>
    <dbReference type="NCBI Taxonomy" id="84135"/>
    <lineage>
        <taxon>Bacteria</taxon>
        <taxon>Bacillati</taxon>
        <taxon>Bacillota</taxon>
        <taxon>Bacilli</taxon>
        <taxon>Bacillales</taxon>
        <taxon>Gemellaceae</taxon>
        <taxon>Gemella</taxon>
    </lineage>
</organism>
<name>A0A2N6SCF9_9BACL</name>
<sequence>MGRVYTVDDAKFFLENYKNIQMECNDFLLNAYQPGDKNEVSAQKTGRENERNIIKKLDNKVYQENKRIIKCIDKFLKSLSPENYRIIYAKYFTRMKNYDIANKYHMDISTVKRKVRKSVEGLVKLLNNF</sequence>
<comment type="caution">
    <text evidence="1">The sequence shown here is derived from an EMBL/GenBank/DDBJ whole genome shotgun (WGS) entry which is preliminary data.</text>
</comment>
<reference evidence="1 2" key="1">
    <citation type="submission" date="2017-09" db="EMBL/GenBank/DDBJ databases">
        <title>Bacterial strain isolated from the female urinary microbiota.</title>
        <authorList>
            <person name="Thomas-White K."/>
            <person name="Kumar N."/>
            <person name="Forster S."/>
            <person name="Putonti C."/>
            <person name="Lawley T."/>
            <person name="Wolfe A.J."/>
        </authorList>
    </citation>
    <scope>NUCLEOTIDE SEQUENCE [LARGE SCALE GENOMIC DNA]</scope>
    <source>
        <strain evidence="1 2">UMB0186</strain>
    </source>
</reference>
<dbReference type="SUPFAM" id="SSF88659">
    <property type="entry name" value="Sigma3 and sigma4 domains of RNA polymerase sigma factors"/>
    <property type="match status" value="1"/>
</dbReference>
<dbReference type="Gene3D" id="1.10.10.10">
    <property type="entry name" value="Winged helix-like DNA-binding domain superfamily/Winged helix DNA-binding domain"/>
    <property type="match status" value="1"/>
</dbReference>
<proteinExistence type="predicted"/>
<dbReference type="AlphaFoldDB" id="A0A2N6SCF9"/>
<gene>
    <name evidence="1" type="ORF">CJ218_09030</name>
</gene>
<dbReference type="InterPro" id="IPR036388">
    <property type="entry name" value="WH-like_DNA-bd_sf"/>
</dbReference>
<accession>A0A2N6SCF9</accession>
<dbReference type="OrthoDB" id="2990695at2"/>
<dbReference type="Proteomes" id="UP000235670">
    <property type="component" value="Unassembled WGS sequence"/>
</dbReference>
<evidence type="ECO:0000313" key="2">
    <source>
        <dbReference type="Proteomes" id="UP000235670"/>
    </source>
</evidence>